<comment type="caution">
    <text evidence="8">The sequence shown here is derived from an EMBL/GenBank/DDBJ whole genome shotgun (WGS) entry which is preliminary data.</text>
</comment>
<dbReference type="InterPro" id="IPR011990">
    <property type="entry name" value="TPR-like_helical_dom_sf"/>
</dbReference>
<evidence type="ECO:0000256" key="3">
    <source>
        <dbReference type="ARBA" id="ARBA00022737"/>
    </source>
</evidence>
<dbReference type="Proteomes" id="UP000011910">
    <property type="component" value="Unassembled WGS sequence"/>
</dbReference>
<protein>
    <submittedName>
        <fullName evidence="8">Putative ATPase</fullName>
    </submittedName>
</protein>
<evidence type="ECO:0000256" key="1">
    <source>
        <dbReference type="ARBA" id="ARBA00004496"/>
    </source>
</evidence>
<dbReference type="PANTHER" id="PTHR46630">
    <property type="entry name" value="TETRATRICOPEPTIDE REPEAT PROTEIN 29"/>
    <property type="match status" value="1"/>
</dbReference>
<sequence>MRFLHPLSLLAQYFKDPANSLQGYSVVPVLRTGGLVVVNCLLYVQVCAHSPAPAVQDQPEAKQQDKPVTGYSLAEKEDTRLLAALQVYEKAIEEADLKARITSAYSVGERYSELNRRDEAENKLQEGLELALQFRLYPLQAEGFLQRARHHQRSNEVRPAITCLNKVLQLAGTHPLQQLEAEAHHLLGTNYHSLGLYETALTHQLQALALYEGLQDPPGIAKAYSSIGRVYQYTKSLSEARTYFLRALAINTATANEKGRMACMLNIGVVFQKEGAYDSALSYFRQALPLARALEMHSDEAKLIGNIGSTHMQQGKLDEALQYLLQALALKEKIQSHRSLLHTLNDLAELSLLRQEPQAAMAYAERVVRLARLYEEGNQLRYGYLNLSKSHKQLRQFEQAHAYLEKYDAVKDSLFGLEQARQISQLNIQYETEKGPGAGQPAAGTGPAGYPHPGLPADRGYSAAGQRAALLQPAPQNQKAPAAAGKGKGGRPAQIQFLCQHLTRVPYPSYPDPGANR</sequence>
<accession>M7NKK6</accession>
<dbReference type="Pfam" id="PF13424">
    <property type="entry name" value="TPR_12"/>
    <property type="match status" value="2"/>
</dbReference>
<keyword evidence="9" id="KW-1185">Reference proteome</keyword>
<feature type="repeat" description="TPR" evidence="6">
    <location>
        <begin position="261"/>
        <end position="294"/>
    </location>
</feature>
<comment type="subcellular location">
    <subcellularLocation>
        <location evidence="1">Cytoplasm</location>
    </subcellularLocation>
</comment>
<comment type="similarity">
    <text evidence="5">Belongs to the Rap family.</text>
</comment>
<feature type="compositionally biased region" description="Low complexity" evidence="7">
    <location>
        <begin position="439"/>
        <end position="452"/>
    </location>
</feature>
<dbReference type="InterPro" id="IPR051476">
    <property type="entry name" value="Bac_ResReg_Asp_Phosphatase"/>
</dbReference>
<dbReference type="AlphaFoldDB" id="M7NKK6"/>
<dbReference type="STRING" id="1279009.ADICEAN_02567"/>
<evidence type="ECO:0000256" key="5">
    <source>
        <dbReference type="ARBA" id="ARBA00038253"/>
    </source>
</evidence>
<organism evidence="8 9">
    <name type="scientific">Cesiribacter andamanensis AMV16</name>
    <dbReference type="NCBI Taxonomy" id="1279009"/>
    <lineage>
        <taxon>Bacteria</taxon>
        <taxon>Pseudomonadati</taxon>
        <taxon>Bacteroidota</taxon>
        <taxon>Cytophagia</taxon>
        <taxon>Cytophagales</taxon>
        <taxon>Cesiribacteraceae</taxon>
        <taxon>Cesiribacter</taxon>
    </lineage>
</organism>
<gene>
    <name evidence="8" type="ORF">ADICEAN_02567</name>
</gene>
<evidence type="ECO:0000256" key="6">
    <source>
        <dbReference type="PROSITE-ProRule" id="PRU00339"/>
    </source>
</evidence>
<proteinExistence type="inferred from homology"/>
<dbReference type="Pfam" id="PF13181">
    <property type="entry name" value="TPR_8"/>
    <property type="match status" value="1"/>
</dbReference>
<keyword evidence="2" id="KW-0963">Cytoplasm</keyword>
<dbReference type="OrthoDB" id="9771112at2"/>
<evidence type="ECO:0000313" key="9">
    <source>
        <dbReference type="Proteomes" id="UP000011910"/>
    </source>
</evidence>
<feature type="repeat" description="TPR" evidence="6">
    <location>
        <begin position="301"/>
        <end position="334"/>
    </location>
</feature>
<feature type="region of interest" description="Disordered" evidence="7">
    <location>
        <begin position="432"/>
        <end position="460"/>
    </location>
</feature>
<evidence type="ECO:0000313" key="8">
    <source>
        <dbReference type="EMBL" id="EMR02295.1"/>
    </source>
</evidence>
<feature type="repeat" description="TPR" evidence="6">
    <location>
        <begin position="221"/>
        <end position="254"/>
    </location>
</feature>
<dbReference type="PROSITE" id="PS50005">
    <property type="entry name" value="TPR"/>
    <property type="match status" value="3"/>
</dbReference>
<dbReference type="Gene3D" id="1.25.40.10">
    <property type="entry name" value="Tetratricopeptide repeat domain"/>
    <property type="match status" value="2"/>
</dbReference>
<evidence type="ECO:0000256" key="2">
    <source>
        <dbReference type="ARBA" id="ARBA00022490"/>
    </source>
</evidence>
<dbReference type="SMART" id="SM00028">
    <property type="entry name" value="TPR"/>
    <property type="match status" value="7"/>
</dbReference>
<dbReference type="RefSeq" id="WP_009195957.1">
    <property type="nucleotide sequence ID" value="NZ_AODQ01000064.1"/>
</dbReference>
<dbReference type="GO" id="GO:0005737">
    <property type="term" value="C:cytoplasm"/>
    <property type="evidence" value="ECO:0007669"/>
    <property type="project" value="UniProtKB-SubCell"/>
</dbReference>
<evidence type="ECO:0000256" key="4">
    <source>
        <dbReference type="ARBA" id="ARBA00022803"/>
    </source>
</evidence>
<dbReference type="eggNOG" id="COG0457">
    <property type="taxonomic scope" value="Bacteria"/>
</dbReference>
<name>M7NKK6_9BACT</name>
<keyword evidence="4 6" id="KW-0802">TPR repeat</keyword>
<feature type="region of interest" description="Disordered" evidence="7">
    <location>
        <begin position="473"/>
        <end position="492"/>
    </location>
</feature>
<feature type="compositionally biased region" description="Low complexity" evidence="7">
    <location>
        <begin position="473"/>
        <end position="485"/>
    </location>
</feature>
<keyword evidence="3" id="KW-0677">Repeat</keyword>
<dbReference type="SUPFAM" id="SSF48452">
    <property type="entry name" value="TPR-like"/>
    <property type="match status" value="2"/>
</dbReference>
<dbReference type="InterPro" id="IPR019734">
    <property type="entry name" value="TPR_rpt"/>
</dbReference>
<reference evidence="8 9" key="1">
    <citation type="journal article" date="2013" name="Genome Announc.">
        <title>Draft Genome Sequence of Cesiribacter andamanensis Strain AMV16T, Isolated from a Soil Sample from a Mud Volcano in the Andaman Islands, India.</title>
        <authorList>
            <person name="Shivaji S."/>
            <person name="Ara S."/>
            <person name="Begum Z."/>
            <person name="Srinivas T.N."/>
            <person name="Singh A."/>
            <person name="Kumar Pinnaka A."/>
        </authorList>
    </citation>
    <scope>NUCLEOTIDE SEQUENCE [LARGE SCALE GENOMIC DNA]</scope>
    <source>
        <strain evidence="8 9">AMV16</strain>
    </source>
</reference>
<dbReference type="PANTHER" id="PTHR46630:SF1">
    <property type="entry name" value="TETRATRICOPEPTIDE REPEAT PROTEIN 29"/>
    <property type="match status" value="1"/>
</dbReference>
<evidence type="ECO:0000256" key="7">
    <source>
        <dbReference type="SAM" id="MobiDB-lite"/>
    </source>
</evidence>
<dbReference type="EMBL" id="AODQ01000064">
    <property type="protein sequence ID" value="EMR02295.1"/>
    <property type="molecule type" value="Genomic_DNA"/>
</dbReference>